<keyword evidence="3" id="KW-1185">Reference proteome</keyword>
<feature type="transmembrane region" description="Helical" evidence="1">
    <location>
        <begin position="134"/>
        <end position="155"/>
    </location>
</feature>
<protein>
    <submittedName>
        <fullName evidence="2">Uncharacterized protein</fullName>
    </submittedName>
</protein>
<evidence type="ECO:0000313" key="3">
    <source>
        <dbReference type="Proteomes" id="UP000192578"/>
    </source>
</evidence>
<keyword evidence="1" id="KW-0472">Membrane</keyword>
<evidence type="ECO:0000313" key="2">
    <source>
        <dbReference type="EMBL" id="OWA52757.1"/>
    </source>
</evidence>
<evidence type="ECO:0000256" key="1">
    <source>
        <dbReference type="SAM" id="Phobius"/>
    </source>
</evidence>
<dbReference type="AlphaFoldDB" id="A0A9X6NEX9"/>
<feature type="transmembrane region" description="Helical" evidence="1">
    <location>
        <begin position="277"/>
        <end position="298"/>
    </location>
</feature>
<organism evidence="2 3">
    <name type="scientific">Hypsibius exemplaris</name>
    <name type="common">Freshwater tardigrade</name>
    <dbReference type="NCBI Taxonomy" id="2072580"/>
    <lineage>
        <taxon>Eukaryota</taxon>
        <taxon>Metazoa</taxon>
        <taxon>Ecdysozoa</taxon>
        <taxon>Tardigrada</taxon>
        <taxon>Eutardigrada</taxon>
        <taxon>Parachela</taxon>
        <taxon>Hypsibioidea</taxon>
        <taxon>Hypsibiidae</taxon>
        <taxon>Hypsibius</taxon>
    </lineage>
</organism>
<dbReference type="Proteomes" id="UP000192578">
    <property type="component" value="Unassembled WGS sequence"/>
</dbReference>
<name>A0A9X6NEX9_HYPEX</name>
<sequence>MTEDIVFVQSFFLTANETPSLPDAKRICPSTFCNSWRNLIRVTFTLASLGLAVTDSVDVIMFSLGEEDVTKTPSVIALAHLLWRSFFTARGVIVLALFFCRLPQWRALRAFVVKKTLQPLGHRSAKQSTTFRRLSLVLFIISLSLHASHSAFFWLSAEGLLEAPQTDNSSLKLNTTSVCFYYSWFDRCIGRSIYASLWTLLVDWPFLLSQQILISGLIFVWSAVKTIRNLRKETVAEKNNLTVSWSQIGTRNLPDRIENWTLTYVNMSRFVEYFNDCFGDILLVSVVLDVLTAMAFFTRLISTPSAFDSLGFIKMFRYGWVGGVFLAYATICYLPFILLHEESRKFSKILPDFAWTAKGYGEDIMSVSKEPLSKEVAEVLEKLTALSCFVVKNPLTIEAGGLFNFSRALLVTTGDTAIFFMSYPFLSDTSTATKSTNDLTKLFAELCANCHALKSVAMVSTCSINAGNWHTKDTATLLRRTMLVLLQCLWSDPGARTQTCAMGTCLRVLSQ</sequence>
<feature type="transmembrane region" description="Helical" evidence="1">
    <location>
        <begin position="318"/>
        <end position="339"/>
    </location>
</feature>
<comment type="caution">
    <text evidence="2">The sequence shown here is derived from an EMBL/GenBank/DDBJ whole genome shotgun (WGS) entry which is preliminary data.</text>
</comment>
<gene>
    <name evidence="2" type="ORF">BV898_17200</name>
</gene>
<feature type="transmembrane region" description="Helical" evidence="1">
    <location>
        <begin position="39"/>
        <end position="61"/>
    </location>
</feature>
<proteinExistence type="predicted"/>
<reference evidence="3" key="1">
    <citation type="submission" date="2017-01" db="EMBL/GenBank/DDBJ databases">
        <title>Comparative genomics of anhydrobiosis in the tardigrade Hypsibius dujardini.</title>
        <authorList>
            <person name="Yoshida Y."/>
            <person name="Koutsovoulos G."/>
            <person name="Laetsch D."/>
            <person name="Stevens L."/>
            <person name="Kumar S."/>
            <person name="Horikawa D."/>
            <person name="Ishino K."/>
            <person name="Komine S."/>
            <person name="Tomita M."/>
            <person name="Blaxter M."/>
            <person name="Arakawa K."/>
        </authorList>
    </citation>
    <scope>NUCLEOTIDE SEQUENCE [LARGE SCALE GENOMIC DNA]</scope>
    <source>
        <strain evidence="3">Z151</strain>
    </source>
</reference>
<feature type="transmembrane region" description="Helical" evidence="1">
    <location>
        <begin position="204"/>
        <end position="224"/>
    </location>
</feature>
<dbReference type="EMBL" id="MTYJ01000285">
    <property type="protein sequence ID" value="OWA52757.1"/>
    <property type="molecule type" value="Genomic_DNA"/>
</dbReference>
<keyword evidence="1" id="KW-0812">Transmembrane</keyword>
<accession>A0A9X6NEX9</accession>
<keyword evidence="1" id="KW-1133">Transmembrane helix</keyword>
<feature type="transmembrane region" description="Helical" evidence="1">
    <location>
        <begin position="81"/>
        <end position="100"/>
    </location>
</feature>